<feature type="transmembrane region" description="Helical" evidence="1">
    <location>
        <begin position="468"/>
        <end position="493"/>
    </location>
</feature>
<feature type="transmembrane region" description="Helical" evidence="1">
    <location>
        <begin position="338"/>
        <end position="355"/>
    </location>
</feature>
<evidence type="ECO:0000256" key="1">
    <source>
        <dbReference type="SAM" id="Phobius"/>
    </source>
</evidence>
<evidence type="ECO:0000313" key="2">
    <source>
        <dbReference type="EMBL" id="MDR5897862.1"/>
    </source>
</evidence>
<dbReference type="Gene3D" id="3.30.70.1320">
    <property type="entry name" value="Multidrug efflux transporter AcrB pore domain like"/>
    <property type="match status" value="1"/>
</dbReference>
<keyword evidence="3" id="KW-1185">Reference proteome</keyword>
<evidence type="ECO:0000313" key="3">
    <source>
        <dbReference type="Proteomes" id="UP001254564"/>
    </source>
</evidence>
<name>A0ABU1H0M0_9GAMM</name>
<keyword evidence="1" id="KW-0812">Transmembrane</keyword>
<feature type="transmembrane region" description="Helical" evidence="1">
    <location>
        <begin position="387"/>
        <end position="408"/>
    </location>
</feature>
<reference evidence="2 3" key="1">
    <citation type="submission" date="2023-04" db="EMBL/GenBank/DDBJ databases">
        <title>A long-awaited taxogenomic arrangement of the family Halomonadaceae.</title>
        <authorList>
            <person name="De La Haba R."/>
            <person name="Chuvochina M."/>
            <person name="Wittouck S."/>
            <person name="Arahal D.R."/>
            <person name="Sanchez-Porro C."/>
            <person name="Hugenholtz P."/>
            <person name="Ventosa A."/>
        </authorList>
    </citation>
    <scope>NUCLEOTIDE SEQUENCE [LARGE SCALE GENOMIC DNA]</scope>
    <source>
        <strain evidence="2 3">DSM 21020</strain>
    </source>
</reference>
<dbReference type="RefSeq" id="WP_309654785.1">
    <property type="nucleotide sequence ID" value="NZ_JARWAN010000003.1"/>
</dbReference>
<dbReference type="Pfam" id="PF00873">
    <property type="entry name" value="ACR_tran"/>
    <property type="match status" value="1"/>
</dbReference>
<organism evidence="2 3">
    <name type="scientific">Vreelandella vilamensis</name>
    <dbReference type="NCBI Taxonomy" id="531309"/>
    <lineage>
        <taxon>Bacteria</taxon>
        <taxon>Pseudomonadati</taxon>
        <taxon>Pseudomonadota</taxon>
        <taxon>Gammaproteobacteria</taxon>
        <taxon>Oceanospirillales</taxon>
        <taxon>Halomonadaceae</taxon>
        <taxon>Vreelandella</taxon>
    </lineage>
</organism>
<feature type="transmembrane region" description="Helical" evidence="1">
    <location>
        <begin position="362"/>
        <end position="381"/>
    </location>
</feature>
<dbReference type="Gene3D" id="1.20.1640.10">
    <property type="entry name" value="Multidrug efflux transporter AcrB transmembrane domain"/>
    <property type="match status" value="2"/>
</dbReference>
<gene>
    <name evidence="2" type="ORF">QC823_02475</name>
</gene>
<dbReference type="InterPro" id="IPR001036">
    <property type="entry name" value="Acrflvin-R"/>
</dbReference>
<keyword evidence="1" id="KW-1133">Transmembrane helix</keyword>
<dbReference type="SUPFAM" id="SSF82714">
    <property type="entry name" value="Multidrug efflux transporter AcrB TolC docking domain, DN and DC subdomains"/>
    <property type="match status" value="2"/>
</dbReference>
<feature type="transmembrane region" description="Helical" evidence="1">
    <location>
        <begin position="434"/>
        <end position="456"/>
    </location>
</feature>
<comment type="caution">
    <text evidence="2">The sequence shown here is derived from an EMBL/GenBank/DDBJ whole genome shotgun (WGS) entry which is preliminary data.</text>
</comment>
<feature type="transmembrane region" description="Helical" evidence="1">
    <location>
        <begin position="920"/>
        <end position="944"/>
    </location>
</feature>
<dbReference type="PRINTS" id="PR00702">
    <property type="entry name" value="ACRIFLAVINRP"/>
</dbReference>
<dbReference type="Gene3D" id="3.30.70.1440">
    <property type="entry name" value="Multidrug efflux transporter AcrB pore domain"/>
    <property type="match status" value="1"/>
</dbReference>
<dbReference type="Gene3D" id="3.30.2090.10">
    <property type="entry name" value="Multidrug efflux transporter AcrB TolC docking domain, DN and DC subdomains"/>
    <property type="match status" value="2"/>
</dbReference>
<feature type="transmembrane region" description="Helical" evidence="1">
    <location>
        <begin position="997"/>
        <end position="1023"/>
    </location>
</feature>
<dbReference type="Gene3D" id="3.30.70.1430">
    <property type="entry name" value="Multidrug efflux transporter AcrB pore domain"/>
    <property type="match status" value="2"/>
</dbReference>
<accession>A0ABU1H0M0</accession>
<sequence>MTLIDWSLKQPKALAAVVVLVAVWGILAYVRTPVDLFPDSAPPQVAVVTTQPGASATNMASDVTEILEKELNTLDGVVSITSTTRDGVSSVRVEFGYHKTLAQATAAVSNSLDRVIGDLPSNVKQPRIFPVSEATSPVMTLALRPKADSPKDLADVRLLAMNPIQDRLLALDGVGDVEVFGAHNPEVRVAIDREALAAQEMGIGQVLAAIQRANVTIPAGRVQYGQDEYLVTVAGEVNNPAELAQLPLRQSAQGTVRLDDVAEVFLGTSEARSAYHGNSKPAIALNILRPLEGTTLVAIDAVKAELPSLRRDYGDIEFEITASQEHLIEVNASGLRSSVLQAVILTIAVIFVFLADFRAAAVASVSIPLAFLGSLAVLGFTPYSLNMVTMSGLIIAVGLVIDSAVVVLENIIRRHRSGLDDNVREAARAGAKQVSTAVTAGILTTVVVVLPVMFAGGYLQQIMRPLNLMISVTLVGSLLAALTVIPVLAARLLDRPQDQRNRLEHALEHVGTATDRLGDAVGTLVQAALRQRWVTVVIALAFLVATVRIVPPLIGNELMPPMDTGIASINFETPAQFDLNRVESVLSEIEKEVESTTGVQRISSVVGSEPGRISFGSGGATAQTVAMTVYLVDRTQREKDIWQIMDGWRSTLDQLPGIKSYTVSEFGATPISTTKAPLDIIISGSDAAVLDALGEQVLAKLEGMPGVLDMRRSWLIDKPEQTVTVDRISAQRLGLSTGQVGQELAAAVNGLPAGSLRMEGFLDLPIRVAYANSDVDRPDGIGGVYLPSSEGPVPLRSVSDTSMQWSRPSITREDLKETLDITAVNRSYSVADVAAMASDRLAEINTPAGYAIKVGGTITNLNDNQQRMVSALLPGAAMLALLVFALFGSVRQTLAILTAVPLAVAGALWGLLVFNKPMSMPAIMGLILLSGTVVNNSILLLDFVRQIRAEGRSRDEAIVEAVRLRLRPVLMTTVSTVLGLSPLVFEMAVGLERMSPLGIAAATGLLIGTMLTLVVMPVLFSLLDDVAHALRSLGKKALQG</sequence>
<feature type="transmembrane region" description="Helical" evidence="1">
    <location>
        <begin position="533"/>
        <end position="554"/>
    </location>
</feature>
<dbReference type="PANTHER" id="PTHR32063">
    <property type="match status" value="1"/>
</dbReference>
<feature type="transmembrane region" description="Helical" evidence="1">
    <location>
        <begin position="964"/>
        <end position="985"/>
    </location>
</feature>
<dbReference type="PANTHER" id="PTHR32063:SF0">
    <property type="entry name" value="SWARMING MOTILITY PROTEIN SWRC"/>
    <property type="match status" value="1"/>
</dbReference>
<feature type="transmembrane region" description="Helical" evidence="1">
    <location>
        <begin position="868"/>
        <end position="887"/>
    </location>
</feature>
<protein>
    <submittedName>
        <fullName evidence="2">Efflux RND transporter permease subunit</fullName>
    </submittedName>
</protein>
<dbReference type="InterPro" id="IPR027463">
    <property type="entry name" value="AcrB_DN_DC_subdom"/>
</dbReference>
<proteinExistence type="predicted"/>
<dbReference type="EMBL" id="JARWAN010000003">
    <property type="protein sequence ID" value="MDR5897862.1"/>
    <property type="molecule type" value="Genomic_DNA"/>
</dbReference>
<dbReference type="Proteomes" id="UP001254564">
    <property type="component" value="Unassembled WGS sequence"/>
</dbReference>
<dbReference type="SUPFAM" id="SSF82866">
    <property type="entry name" value="Multidrug efflux transporter AcrB transmembrane domain"/>
    <property type="match status" value="2"/>
</dbReference>
<keyword evidence="1" id="KW-0472">Membrane</keyword>
<feature type="transmembrane region" description="Helical" evidence="1">
    <location>
        <begin position="894"/>
        <end position="914"/>
    </location>
</feature>
<dbReference type="SUPFAM" id="SSF82693">
    <property type="entry name" value="Multidrug efflux transporter AcrB pore domain, PN1, PN2, PC1 and PC2 subdomains"/>
    <property type="match status" value="3"/>
</dbReference>